<dbReference type="PROSITE" id="PS50943">
    <property type="entry name" value="HTH_CROC1"/>
    <property type="match status" value="1"/>
</dbReference>
<dbReference type="EMBL" id="CP165727">
    <property type="protein sequence ID" value="XDV65950.1"/>
    <property type="molecule type" value="Genomic_DNA"/>
</dbReference>
<dbReference type="AlphaFoldDB" id="A0AB39Y8L7"/>
<dbReference type="CDD" id="cd00093">
    <property type="entry name" value="HTH_XRE"/>
    <property type="match status" value="1"/>
</dbReference>
<dbReference type="GO" id="GO:0003677">
    <property type="term" value="F:DNA binding"/>
    <property type="evidence" value="ECO:0007669"/>
    <property type="project" value="InterPro"/>
</dbReference>
<dbReference type="SMART" id="SM00530">
    <property type="entry name" value="HTH_XRE"/>
    <property type="match status" value="1"/>
</dbReference>
<dbReference type="Gene3D" id="1.10.260.40">
    <property type="entry name" value="lambda repressor-like DNA-binding domains"/>
    <property type="match status" value="1"/>
</dbReference>
<gene>
    <name evidence="2" type="ORF">AB5J51_24975</name>
</gene>
<dbReference type="Pfam" id="PF01381">
    <property type="entry name" value="HTH_3"/>
    <property type="match status" value="1"/>
</dbReference>
<evidence type="ECO:0000313" key="2">
    <source>
        <dbReference type="EMBL" id="XDV65950.1"/>
    </source>
</evidence>
<protein>
    <submittedName>
        <fullName evidence="2">Helix-turn-helix transcriptional regulator</fullName>
    </submittedName>
</protein>
<reference evidence="2" key="1">
    <citation type="submission" date="2024-08" db="EMBL/GenBank/DDBJ databases">
        <authorList>
            <person name="Yu S.T."/>
        </authorList>
    </citation>
    <scope>NUCLEOTIDE SEQUENCE</scope>
    <source>
        <strain evidence="2">R33</strain>
    </source>
</reference>
<dbReference type="SUPFAM" id="SSF47413">
    <property type="entry name" value="lambda repressor-like DNA-binding domains"/>
    <property type="match status" value="1"/>
</dbReference>
<sequence>MGGEEFGPWLARQLSRMDISQAELAERVGLTRAAVSAWVNGRSEPRDDTKRLIADAFGTDEASLAARVTDVVTTLPLRWHHRRAHADGGREYGNAAAFAFDADMAVLTREATQNSLDERLDTGAPVRVEYTLHELTGSRLKKFLDALQWDELLPHYEQAAGAPQKVSRSLRAALDDLAAGDSLLLLRVDDYNATGLTGPEYADGRFAAVVRRQLDSHKTSASRAGGSYGLGKATLWATSRFGLVLVNSTLSEAHEGRTDRRVIGRLDLPWHEVGGDAYAGPAWFGEPDTAPDHRNVARSWWAAEDTVRDLHLERSSAAPGTSFLIVGAHDASGDAEDLRDIHDKLVRSLADGFWASMVGGRRAGPLLEATVRTLRDGRVIVPEERVDPSVRHPGLCRALRAYLDEETVDALTSENQVAAVEVPIVVTPRKGQVGGKGNRHGAVLLLTPTADGDEKHSRVVCMRGNRMTITEHRPRELPPGSIPFQAVLLAGYATERDGQDVALAEAFLRASEPPEHDRWDRTEELTSLYARGALTRLKEFRAEIDKAVRGLVQRETAPRAEGPAGLRELLRLDYSGPAQRRSASFPIVDRLDATLKPSGAWSVAVTVKLPDADDPWLLTPVAKFDVRSGGKPVVDWASLSATDNCRLERGNLVVDAGVRRAEFHGVTDPATHPVRGALARLVVEVQRARGGAA</sequence>
<organism evidence="2">
    <name type="scientific">Streptomyces sp. R33</name>
    <dbReference type="NCBI Taxonomy" id="3238629"/>
    <lineage>
        <taxon>Bacteria</taxon>
        <taxon>Bacillati</taxon>
        <taxon>Actinomycetota</taxon>
        <taxon>Actinomycetes</taxon>
        <taxon>Kitasatosporales</taxon>
        <taxon>Streptomycetaceae</taxon>
        <taxon>Streptomyces</taxon>
    </lineage>
</organism>
<feature type="domain" description="HTH cro/C1-type" evidence="1">
    <location>
        <begin position="10"/>
        <end position="64"/>
    </location>
</feature>
<dbReference type="InterPro" id="IPR001387">
    <property type="entry name" value="Cro/C1-type_HTH"/>
</dbReference>
<evidence type="ECO:0000259" key="1">
    <source>
        <dbReference type="PROSITE" id="PS50943"/>
    </source>
</evidence>
<accession>A0AB39Y8L7</accession>
<dbReference type="InterPro" id="IPR010982">
    <property type="entry name" value="Lambda_DNA-bd_dom_sf"/>
</dbReference>
<proteinExistence type="predicted"/>
<name>A0AB39Y8L7_9ACTN</name>